<sequence length="80" mass="9106">RLIVSKNIREDPIKDTPQAYLDLYSKCCKLNSNERPSAQDVHTQLVQLEKTLRESEVERTAVAVAQNDNEVPVKALNENK</sequence>
<proteinExistence type="predicted"/>
<protein>
    <submittedName>
        <fullName evidence="1">29297_t:CDS:1</fullName>
    </submittedName>
</protein>
<evidence type="ECO:0000313" key="1">
    <source>
        <dbReference type="EMBL" id="CAG8796111.1"/>
    </source>
</evidence>
<name>A0ABN7VSC4_GIGMA</name>
<feature type="non-terminal residue" evidence="1">
    <location>
        <position position="1"/>
    </location>
</feature>
<evidence type="ECO:0000313" key="2">
    <source>
        <dbReference type="Proteomes" id="UP000789901"/>
    </source>
</evidence>
<dbReference type="Proteomes" id="UP000789901">
    <property type="component" value="Unassembled WGS sequence"/>
</dbReference>
<dbReference type="EMBL" id="CAJVQB010021076">
    <property type="protein sequence ID" value="CAG8796111.1"/>
    <property type="molecule type" value="Genomic_DNA"/>
</dbReference>
<keyword evidence="2" id="KW-1185">Reference proteome</keyword>
<accession>A0ABN7VSC4</accession>
<dbReference type="Gene3D" id="1.10.510.10">
    <property type="entry name" value="Transferase(Phosphotransferase) domain 1"/>
    <property type="match status" value="1"/>
</dbReference>
<reference evidence="1 2" key="1">
    <citation type="submission" date="2021-06" db="EMBL/GenBank/DDBJ databases">
        <authorList>
            <person name="Kallberg Y."/>
            <person name="Tangrot J."/>
            <person name="Rosling A."/>
        </authorList>
    </citation>
    <scope>NUCLEOTIDE SEQUENCE [LARGE SCALE GENOMIC DNA]</scope>
    <source>
        <strain evidence="1 2">120-4 pot B 10/14</strain>
    </source>
</reference>
<gene>
    <name evidence="1" type="ORF">GMARGA_LOCUS22131</name>
</gene>
<comment type="caution">
    <text evidence="1">The sequence shown here is derived from an EMBL/GenBank/DDBJ whole genome shotgun (WGS) entry which is preliminary data.</text>
</comment>
<organism evidence="1 2">
    <name type="scientific">Gigaspora margarita</name>
    <dbReference type="NCBI Taxonomy" id="4874"/>
    <lineage>
        <taxon>Eukaryota</taxon>
        <taxon>Fungi</taxon>
        <taxon>Fungi incertae sedis</taxon>
        <taxon>Mucoromycota</taxon>
        <taxon>Glomeromycotina</taxon>
        <taxon>Glomeromycetes</taxon>
        <taxon>Diversisporales</taxon>
        <taxon>Gigasporaceae</taxon>
        <taxon>Gigaspora</taxon>
    </lineage>
</organism>